<dbReference type="InterPro" id="IPR025370">
    <property type="entry name" value="SgrR_HTH_N"/>
</dbReference>
<evidence type="ECO:0000259" key="2">
    <source>
        <dbReference type="Pfam" id="PF00496"/>
    </source>
</evidence>
<dbReference type="Pfam" id="PF00496">
    <property type="entry name" value="SBP_bac_5"/>
    <property type="match status" value="1"/>
</dbReference>
<dbReference type="GO" id="GO:1904680">
    <property type="term" value="F:peptide transmembrane transporter activity"/>
    <property type="evidence" value="ECO:0007669"/>
    <property type="project" value="TreeGrafter"/>
</dbReference>
<dbReference type="RefSeq" id="WP_039983174.1">
    <property type="nucleotide sequence ID" value="NZ_BAOJ01000169.1"/>
</dbReference>
<dbReference type="GO" id="GO:0015833">
    <property type="term" value="P:peptide transport"/>
    <property type="evidence" value="ECO:0007669"/>
    <property type="project" value="TreeGrafter"/>
</dbReference>
<dbReference type="Pfam" id="PF12793">
    <property type="entry name" value="SgrR_N"/>
    <property type="match status" value="1"/>
</dbReference>
<feature type="domain" description="Transcriptional regulator SgrR N-terminal HTH" evidence="3">
    <location>
        <begin position="5"/>
        <end position="119"/>
    </location>
</feature>
<dbReference type="InterPro" id="IPR039424">
    <property type="entry name" value="SBP_5"/>
</dbReference>
<dbReference type="InterPro" id="IPR000914">
    <property type="entry name" value="SBP_5_dom"/>
</dbReference>
<dbReference type="CDD" id="cd08507">
    <property type="entry name" value="PBP2_SgrR_like"/>
    <property type="match status" value="1"/>
</dbReference>
<dbReference type="SUPFAM" id="SSF53850">
    <property type="entry name" value="Periplasmic binding protein-like II"/>
    <property type="match status" value="1"/>
</dbReference>
<sequence>MTSTRLRIQFETLFKKFAGQNTEVQLDDITDVLFCTRRNARIVLNKLEQEGWIEWHPTAGRGKLSKLIFKRSRNDVSEKLARHYLKEGKIGQALEALDNDPTKLAQVIQGYLGLQHQQGEQVVRLPYYRPLTMLNPQKLMRRSELHIAQQVFSGLTRLDDEERLRPDLAHHWEALSDKHWRFYLRRGVRFHNGHRLTTDCVVASIKELCDFNLFSHIERVTSPEPWVIDIFLCRPDKYLPQSMSEPQAKILLPLSLRTEEFDTKPIGTGPFQIKLNDDKRLILTAFDGYFGLRPLLDQVEIWVIDETYSSIVYPSLSKPQMDKRSSAEEVELDPGCTFLLLNKRAGLAKDPRWAEFLTQVLNSYQIYTQLPKDKVVEFGVLPAFGLKPGWLDLVPASIGIPPQYGKQICLAYQKNHPMYPSIAQAIKNQLLPYDIDVTFLTYEHELPNVDDIDIWIKPMGITTHRNDVFAGWLLDYSNIEQASTNNDFLSWLTLVDDWRSGKYSDFPARELGRQLVKSYQVIPMFHCWLGVNKDHSGALQNTKCNALGWFDFSRVWVKPEIENHGQTK</sequence>
<name>A0A511QGN8_9VIBR</name>
<keyword evidence="1" id="KW-0238">DNA-binding</keyword>
<dbReference type="GO" id="GO:0003677">
    <property type="term" value="F:DNA binding"/>
    <property type="evidence" value="ECO:0007669"/>
    <property type="project" value="UniProtKB-KW"/>
</dbReference>
<dbReference type="PANTHER" id="PTHR30290">
    <property type="entry name" value="PERIPLASMIC BINDING COMPONENT OF ABC TRANSPORTER"/>
    <property type="match status" value="1"/>
</dbReference>
<organism evidence="4 5">
    <name type="scientific">Vibrio sagamiensis NBRC 104589</name>
    <dbReference type="NCBI Taxonomy" id="1219064"/>
    <lineage>
        <taxon>Bacteria</taxon>
        <taxon>Pseudomonadati</taxon>
        <taxon>Pseudomonadota</taxon>
        <taxon>Gammaproteobacteria</taxon>
        <taxon>Vibrionales</taxon>
        <taxon>Vibrionaceae</taxon>
        <taxon>Vibrio</taxon>
    </lineage>
</organism>
<dbReference type="Gene3D" id="3.40.190.10">
    <property type="entry name" value="Periplasmic binding protein-like II"/>
    <property type="match status" value="1"/>
</dbReference>
<evidence type="ECO:0000313" key="5">
    <source>
        <dbReference type="Proteomes" id="UP000321922"/>
    </source>
</evidence>
<proteinExistence type="predicted"/>
<dbReference type="OrthoDB" id="5894719at2"/>
<protein>
    <submittedName>
        <fullName evidence="4">Transcriptional regulator</fullName>
    </submittedName>
</protein>
<comment type="caution">
    <text evidence="4">The sequence shown here is derived from an EMBL/GenBank/DDBJ whole genome shotgun (WGS) entry which is preliminary data.</text>
</comment>
<evidence type="ECO:0000259" key="3">
    <source>
        <dbReference type="Pfam" id="PF12793"/>
    </source>
</evidence>
<dbReference type="PANTHER" id="PTHR30290:SF72">
    <property type="entry name" value="HTH-TYPE TRANSCRIPTIONAL REGULATOR SGRR"/>
    <property type="match status" value="1"/>
</dbReference>
<gene>
    <name evidence="4" type="ORF">VSA01S_25430</name>
</gene>
<evidence type="ECO:0000256" key="1">
    <source>
        <dbReference type="ARBA" id="ARBA00023125"/>
    </source>
</evidence>
<accession>A0A511QGN8</accession>
<keyword evidence="5" id="KW-1185">Reference proteome</keyword>
<dbReference type="EMBL" id="BJXJ01000024">
    <property type="protein sequence ID" value="GEM76431.1"/>
    <property type="molecule type" value="Genomic_DNA"/>
</dbReference>
<reference evidence="4 5" key="1">
    <citation type="submission" date="2019-07" db="EMBL/GenBank/DDBJ databases">
        <title>Whole genome shotgun sequence of Vibrio sagamiensis NBRC 104589.</title>
        <authorList>
            <person name="Hosoyama A."/>
            <person name="Uohara A."/>
            <person name="Ohji S."/>
            <person name="Ichikawa N."/>
        </authorList>
    </citation>
    <scope>NUCLEOTIDE SEQUENCE [LARGE SCALE GENOMIC DNA]</scope>
    <source>
        <strain evidence="4 5">NBRC 104589</strain>
    </source>
</reference>
<dbReference type="AlphaFoldDB" id="A0A511QGN8"/>
<dbReference type="Proteomes" id="UP000321922">
    <property type="component" value="Unassembled WGS sequence"/>
</dbReference>
<feature type="domain" description="Solute-binding protein family 5" evidence="2">
    <location>
        <begin position="164"/>
        <end position="307"/>
    </location>
</feature>
<evidence type="ECO:0000313" key="4">
    <source>
        <dbReference type="EMBL" id="GEM76431.1"/>
    </source>
</evidence>